<dbReference type="InterPro" id="IPR002890">
    <property type="entry name" value="MG2"/>
</dbReference>
<reference evidence="4" key="1">
    <citation type="submission" date="2019-11" db="EMBL/GenBank/DDBJ databases">
        <authorList>
            <person name="Feng L."/>
        </authorList>
    </citation>
    <scope>NUCLEOTIDE SEQUENCE</scope>
    <source>
        <strain evidence="4">PclaraLFYP37</strain>
    </source>
</reference>
<feature type="signal peptide" evidence="2">
    <location>
        <begin position="1"/>
        <end position="24"/>
    </location>
</feature>
<accession>A0A6N3EC94</accession>
<organism evidence="4">
    <name type="scientific">Paraprevotella clara</name>
    <dbReference type="NCBI Taxonomy" id="454154"/>
    <lineage>
        <taxon>Bacteria</taxon>
        <taxon>Pseudomonadati</taxon>
        <taxon>Bacteroidota</taxon>
        <taxon>Bacteroidia</taxon>
        <taxon>Bacteroidales</taxon>
        <taxon>Prevotellaceae</taxon>
        <taxon>Paraprevotella</taxon>
    </lineage>
</organism>
<comment type="similarity">
    <text evidence="1">Belongs to the protease inhibitor I39 (alpha-2-macroglobulin) family. Bacterial alpha-2-macroglobulin subfamily.</text>
</comment>
<proteinExistence type="inferred from homology"/>
<gene>
    <name evidence="4" type="ORF">PCLFYP37_02628</name>
</gene>
<dbReference type="Gene3D" id="2.60.40.1930">
    <property type="match status" value="1"/>
</dbReference>
<dbReference type="PANTHER" id="PTHR40094:SF1">
    <property type="entry name" value="UBIQUITIN DOMAIN-CONTAINING PROTEIN"/>
    <property type="match status" value="1"/>
</dbReference>
<dbReference type="PANTHER" id="PTHR40094">
    <property type="entry name" value="ALPHA-2-MACROGLOBULIN HOMOLOG"/>
    <property type="match status" value="1"/>
</dbReference>
<dbReference type="SMART" id="SM01360">
    <property type="entry name" value="A2M"/>
    <property type="match status" value="1"/>
</dbReference>
<evidence type="ECO:0000313" key="4">
    <source>
        <dbReference type="EMBL" id="VYU36113.1"/>
    </source>
</evidence>
<dbReference type="GO" id="GO:0004866">
    <property type="term" value="F:endopeptidase inhibitor activity"/>
    <property type="evidence" value="ECO:0007669"/>
    <property type="project" value="InterPro"/>
</dbReference>
<dbReference type="SUPFAM" id="SSF48239">
    <property type="entry name" value="Terpenoid cyclases/Protein prenyltransferases"/>
    <property type="match status" value="1"/>
</dbReference>
<evidence type="ECO:0000256" key="2">
    <source>
        <dbReference type="SAM" id="SignalP"/>
    </source>
</evidence>
<dbReference type="InterPro" id="IPR051802">
    <property type="entry name" value="YfhM-like"/>
</dbReference>
<feature type="domain" description="Alpha-2-macroglobulin" evidence="3">
    <location>
        <begin position="1140"/>
        <end position="1230"/>
    </location>
</feature>
<dbReference type="InterPro" id="IPR041246">
    <property type="entry name" value="Bact_MG10"/>
</dbReference>
<evidence type="ECO:0000259" key="3">
    <source>
        <dbReference type="SMART" id="SM01360"/>
    </source>
</evidence>
<feature type="chain" id="PRO_5026980341" evidence="2">
    <location>
        <begin position="25"/>
        <end position="1906"/>
    </location>
</feature>
<dbReference type="RefSeq" id="WP_412442061.1">
    <property type="nucleotide sequence ID" value="NZ_CACRUT010000015.1"/>
</dbReference>
<name>A0A6N3EC94_9BACT</name>
<dbReference type="EMBL" id="CACRUT010000015">
    <property type="protein sequence ID" value="VYU36113.1"/>
    <property type="molecule type" value="Genomic_DNA"/>
</dbReference>
<protein>
    <submittedName>
        <fullName evidence="4">Alpha-2-macroglobulin family protein</fullName>
    </submittedName>
</protein>
<dbReference type="InterPro" id="IPR008930">
    <property type="entry name" value="Terpenoid_cyclase/PrenylTrfase"/>
</dbReference>
<evidence type="ECO:0000256" key="1">
    <source>
        <dbReference type="ARBA" id="ARBA00010556"/>
    </source>
</evidence>
<sequence length="1906" mass="216817">MAGVKSFFCVLWSLCLCGIMVGRAADYDALWKQVRQFERQGLTKSAYEIVDQIGVKADKEHKEGQQMAALIYGCKLRQCIVPDSFYADIVRLEKLKRDARDEVRRAVWASVLAGLYKDNAGRNRSVWLKKVKGPERMREWASGEWKDASDANFDLSLSHPELLAEVKAADYLPFIEQGEHAAYFGGDLLNVIGRRAVMARKDYKAKEDREAVAGYCAKMLQEYRSRRNREAELLVLLDSLAQSSDEMVGETNRFVWEASSEERERKELDKRGYGAYCRLLDRFGDLPLAAEVYLQWMDWSVTAKRKIEWAEEGWKKYASYPRAKKLRERKDALQAPYVSISKRDILYPGKTYRWTVNYRNTETVALQWFRMPETVRKDSLDVWKERKVLADFVKGNGRLVKSVQVKLKEGQPWEDLKDTLEVETPGLGLYVVCMRPEGTPGMEEGLLYPICVTRFRVVTLGWPDSCLQCRVMDETTGKPVEDAEVEVYVRDSLTAQGVTAADGAFVIRFPVKERRSLDEMKLHVAKGEDRYLFAEECGWEYRYNDRCQPEEDGALYTDREVYRPGQTVYVGGLCMIMGGGEERVLPWRKFELRLKDSRGKTWATKEVVSDEMGTVATEFVLPRSCRAGRYRITGMYDVCYFNVEEYKRPAFEVKLDKRKELGDTVFLMGKARNFMGVPVRDARVTATSSSRNWVYSQTYSEKEPVALDTVYTDAEGCFVLPLPLNREGRRTGRGSYRIVDVCVTDRNGQTQNITKNVPTGPTEMQIGFSVGSYYWHRDRLPSVKVGLREINGGEHPRTARVFYHLFRYGPEGRLDTVWMERPIQANVPVTLTEVRDLASGEYRLQMEAVAGEDTVRARARDFVLLDSTNTRPINGSLDWFDCVEDTIAPGCPGRIEVGSAGKDVTLFYTLLYKDRVLADTLYTISDTILTFSYPQALDYGDVMEAVFYFVKDGSMYKHRQTLKAGRPSKQLRMEWTSFRDGLQPGTEETWKLRVVTTDGRPASAQVMATLYDASLEGKFPHQWSVPYKYCGSWVYYSFNDYDGNYFSLRTQKKVETSTVKNLCFDTFGANFLNWRKAMEDVQGITKRESQIYDCLEESPRPAPLMRSARVEDGSFMPSEGQGKDEDDEMRIPIRRNLNETAFFYPRLMADENGEVTIRFTLPESLTTWKFMALAHTKDMMTGTFTDEAVASKDVMARLDLPRFVRMGDHAALSASLYNLTQKTIKGKVTMEVFDPATEKTLWKKTRKLEVAASADTVVTFTYVPVEGVTLSACRVLFEADSHSDGEQRYLPVLEDKEWLTQTLPFVVSHAGDTVIHLDGLFQNHHSDASRRSLTVEYTANPLWYAVTALPSVLEPSTDDAQSLSAAYYASTLSTRLSSLYPQLKNAVDLWLYESGEELEGFLSMQEEPAGVVSDETPWMIGAKRKTRLMQELQQLFDRNRQRDLRRQFAESLGKLQREDGSFGWFNGMSGSMYMTYGVARALLRSTSGIENDSVLTEHVDVRQMMEYLFGRAHEDVQRDKENLRVHKVYAYGSSRWLDYLYLATLCPEGWLTSSSRKDMDYMRERLLECLPAAASSNKKRLMGDEERMSLPEMAEAAVVFQRMGKAEEAELLMTSLREHLVDDAEGLHLEYPSNGFYGSARKIAVHTMLMEAFLAEEFPDSRVTEGLCRWLLAQKRLQDWGTSTGSVDAIYALLQGQPEGLTFRAYDAIRLLSPQGKELAHAVSSVGDWVGLGAVSVSVGGDDLKKGAGALAVTKTEERPSSWGAAYACFQLPLDEVESSASGLRIRQEVDNEHPRVGDRVRLRYVLTSDRDYEYVRLKAGRAACLEPVESRSGYEYRNGLGYYKEVKDASTNYFFERLPKGTYVIEAECYVERAGRYALGAVKLNGVYAPEFSAYGAGTVLEVSE</sequence>
<dbReference type="InterPro" id="IPR001599">
    <property type="entry name" value="Macroglobln_a2"/>
</dbReference>
<keyword evidence="2" id="KW-0732">Signal</keyword>
<dbReference type="Pfam" id="PF01835">
    <property type="entry name" value="MG2"/>
    <property type="match status" value="1"/>
</dbReference>
<dbReference type="Gene3D" id="1.50.10.20">
    <property type="match status" value="1"/>
</dbReference>
<dbReference type="Pfam" id="PF00207">
    <property type="entry name" value="A2M"/>
    <property type="match status" value="1"/>
</dbReference>
<dbReference type="Pfam" id="PF17973">
    <property type="entry name" value="bMG10"/>
    <property type="match status" value="1"/>
</dbReference>